<dbReference type="KEGG" id="lxl:KDY119_03599"/>
<dbReference type="OrthoDB" id="2313602at2"/>
<proteinExistence type="predicted"/>
<dbReference type="GO" id="GO:0008703">
    <property type="term" value="F:5-amino-6-(5-phosphoribosylamino)uracil reductase activity"/>
    <property type="evidence" value="ECO:0007669"/>
    <property type="project" value="InterPro"/>
</dbReference>
<sequence length="204" mass="22213">MGTVTCGMAVSLDGYAAGPDQSVENPIGVGGVERLMKPWMFAEAGQHDAEIASLTNAGAYVMGRNMYGPVRGGWDDDERFRDWRGWWGEEPPYHAPVFVLTHHPHDSIEMEGGTTFHFVTDGVEAALARAQEAAGDRPVDVSGGASTVNQFLAAGLIDELWLHVVPRTLGGGERLFEGVGPLELELLESRVTPSVSHLRYRVRR</sequence>
<protein>
    <recommendedName>
        <fullName evidence="1">Bacterial bifunctional deaminase-reductase C-terminal domain-containing protein</fullName>
    </recommendedName>
</protein>
<evidence type="ECO:0000313" key="3">
    <source>
        <dbReference type="Proteomes" id="UP000326702"/>
    </source>
</evidence>
<name>A0A5P9QEZ6_9MICO</name>
<dbReference type="AlphaFoldDB" id="A0A5P9QEZ6"/>
<dbReference type="PANTHER" id="PTHR38011">
    <property type="entry name" value="DIHYDROFOLATE REDUCTASE FAMILY PROTEIN (AFU_ORTHOLOGUE AFUA_8G06820)"/>
    <property type="match status" value="1"/>
</dbReference>
<dbReference type="InterPro" id="IPR050765">
    <property type="entry name" value="Riboflavin_Biosynth_HTPR"/>
</dbReference>
<organism evidence="2 3">
    <name type="scientific">Luteimicrobium xylanilyticum</name>
    <dbReference type="NCBI Taxonomy" id="1133546"/>
    <lineage>
        <taxon>Bacteria</taxon>
        <taxon>Bacillati</taxon>
        <taxon>Actinomycetota</taxon>
        <taxon>Actinomycetes</taxon>
        <taxon>Micrococcales</taxon>
        <taxon>Luteimicrobium</taxon>
    </lineage>
</organism>
<dbReference type="SUPFAM" id="SSF53597">
    <property type="entry name" value="Dihydrofolate reductase-like"/>
    <property type="match status" value="1"/>
</dbReference>
<dbReference type="Pfam" id="PF01872">
    <property type="entry name" value="RibD_C"/>
    <property type="match status" value="1"/>
</dbReference>
<dbReference type="InterPro" id="IPR024072">
    <property type="entry name" value="DHFR-like_dom_sf"/>
</dbReference>
<evidence type="ECO:0000313" key="2">
    <source>
        <dbReference type="EMBL" id="QFV00064.1"/>
    </source>
</evidence>
<dbReference type="GO" id="GO:0009231">
    <property type="term" value="P:riboflavin biosynthetic process"/>
    <property type="evidence" value="ECO:0007669"/>
    <property type="project" value="InterPro"/>
</dbReference>
<dbReference type="Gene3D" id="3.40.430.10">
    <property type="entry name" value="Dihydrofolate Reductase, subunit A"/>
    <property type="match status" value="1"/>
</dbReference>
<accession>A0A5P9QEZ6</accession>
<dbReference type="PANTHER" id="PTHR38011:SF12">
    <property type="entry name" value="BIFUNCTIONAL DEAMINASE-REDUCTASE DOMAIN PROTEIN"/>
    <property type="match status" value="1"/>
</dbReference>
<keyword evidence="3" id="KW-1185">Reference proteome</keyword>
<dbReference type="InterPro" id="IPR002734">
    <property type="entry name" value="RibDG_C"/>
</dbReference>
<dbReference type="RefSeq" id="WP_036955578.1">
    <property type="nucleotide sequence ID" value="NZ_BAABIH010000009.1"/>
</dbReference>
<evidence type="ECO:0000259" key="1">
    <source>
        <dbReference type="Pfam" id="PF01872"/>
    </source>
</evidence>
<gene>
    <name evidence="2" type="ORF">KDY119_03599</name>
</gene>
<feature type="domain" description="Bacterial bifunctional deaminase-reductase C-terminal" evidence="1">
    <location>
        <begin position="3"/>
        <end position="193"/>
    </location>
</feature>
<dbReference type="EMBL" id="CP045529">
    <property type="protein sequence ID" value="QFV00064.1"/>
    <property type="molecule type" value="Genomic_DNA"/>
</dbReference>
<reference evidence="2 3" key="1">
    <citation type="submission" date="2019-10" db="EMBL/GenBank/DDBJ databases">
        <title>Genome sequence of Luteimicrobium xylanilyticum HY-24.</title>
        <authorList>
            <person name="Kim D.Y."/>
            <person name="Park H.-Y."/>
        </authorList>
    </citation>
    <scope>NUCLEOTIDE SEQUENCE [LARGE SCALE GENOMIC DNA]</scope>
    <source>
        <strain evidence="2 3">HY-24</strain>
    </source>
</reference>
<dbReference type="Proteomes" id="UP000326702">
    <property type="component" value="Chromosome"/>
</dbReference>